<accession>A0A928Z580</accession>
<name>A0A928Z580_9CYAN</name>
<dbReference type="Proteomes" id="UP000625316">
    <property type="component" value="Unassembled WGS sequence"/>
</dbReference>
<organism evidence="2 3">
    <name type="scientific">Romeriopsis navalis LEGE 11480</name>
    <dbReference type="NCBI Taxonomy" id="2777977"/>
    <lineage>
        <taxon>Bacteria</taxon>
        <taxon>Bacillati</taxon>
        <taxon>Cyanobacteriota</taxon>
        <taxon>Cyanophyceae</taxon>
        <taxon>Leptolyngbyales</taxon>
        <taxon>Leptolyngbyaceae</taxon>
        <taxon>Romeriopsis</taxon>
        <taxon>Romeriopsis navalis</taxon>
    </lineage>
</organism>
<keyword evidence="3" id="KW-1185">Reference proteome</keyword>
<reference evidence="2" key="1">
    <citation type="submission" date="2020-10" db="EMBL/GenBank/DDBJ databases">
        <authorList>
            <person name="Castelo-Branco R."/>
            <person name="Eusebio N."/>
            <person name="Adriana R."/>
            <person name="Vieira A."/>
            <person name="Brugerolle De Fraissinette N."/>
            <person name="Rezende De Castro R."/>
            <person name="Schneider M.P."/>
            <person name="Vasconcelos V."/>
            <person name="Leao P.N."/>
        </authorList>
    </citation>
    <scope>NUCLEOTIDE SEQUENCE</scope>
    <source>
        <strain evidence="2">LEGE 11480</strain>
    </source>
</reference>
<evidence type="ECO:0000256" key="1">
    <source>
        <dbReference type="SAM" id="MobiDB-lite"/>
    </source>
</evidence>
<dbReference type="AlphaFoldDB" id="A0A928Z580"/>
<feature type="compositionally biased region" description="Polar residues" evidence="1">
    <location>
        <begin position="128"/>
        <end position="137"/>
    </location>
</feature>
<dbReference type="RefSeq" id="WP_264326585.1">
    <property type="nucleotide sequence ID" value="NZ_JADEXQ010000075.1"/>
</dbReference>
<comment type="caution">
    <text evidence="2">The sequence shown here is derived from an EMBL/GenBank/DDBJ whole genome shotgun (WGS) entry which is preliminary data.</text>
</comment>
<feature type="region of interest" description="Disordered" evidence="1">
    <location>
        <begin position="128"/>
        <end position="169"/>
    </location>
</feature>
<protein>
    <submittedName>
        <fullName evidence="2">Uncharacterized protein</fullName>
    </submittedName>
</protein>
<evidence type="ECO:0000313" key="3">
    <source>
        <dbReference type="Proteomes" id="UP000625316"/>
    </source>
</evidence>
<evidence type="ECO:0000313" key="2">
    <source>
        <dbReference type="EMBL" id="MBE9031757.1"/>
    </source>
</evidence>
<feature type="compositionally biased region" description="Basic and acidic residues" evidence="1">
    <location>
        <begin position="147"/>
        <end position="158"/>
    </location>
</feature>
<feature type="non-terminal residue" evidence="2">
    <location>
        <position position="192"/>
    </location>
</feature>
<sequence length="192" mass="22039">MEQGINQSHRFHPPERMCKDLRSMQLFAERVLGYRLGKDPSEFRSFGFHEPNTDEGRQVYTIVDDRVYYFLPKLNTDAVHRAFNNLQHLIDDNFGFAPAIQQIVIVGESSTADDRERLQEAVNNYRFATQSNDSQPTELPPPSEKSAIPDHDRLDHDNTNTVDGHPVTLLPSTNTKPIVIRKALSYINEDPY</sequence>
<gene>
    <name evidence="2" type="ORF">IQ266_18650</name>
</gene>
<proteinExistence type="predicted"/>
<dbReference type="EMBL" id="JADEXQ010000075">
    <property type="protein sequence ID" value="MBE9031757.1"/>
    <property type="molecule type" value="Genomic_DNA"/>
</dbReference>